<dbReference type="Proteomes" id="UP000218334">
    <property type="component" value="Unassembled WGS sequence"/>
</dbReference>
<name>A0A2H3BSN1_9AGAR</name>
<organism evidence="1 2">
    <name type="scientific">Armillaria solidipes</name>
    <dbReference type="NCBI Taxonomy" id="1076256"/>
    <lineage>
        <taxon>Eukaryota</taxon>
        <taxon>Fungi</taxon>
        <taxon>Dikarya</taxon>
        <taxon>Basidiomycota</taxon>
        <taxon>Agaricomycotina</taxon>
        <taxon>Agaricomycetes</taxon>
        <taxon>Agaricomycetidae</taxon>
        <taxon>Agaricales</taxon>
        <taxon>Marasmiineae</taxon>
        <taxon>Physalacriaceae</taxon>
        <taxon>Armillaria</taxon>
    </lineage>
</organism>
<proteinExistence type="predicted"/>
<reference evidence="2" key="1">
    <citation type="journal article" date="2017" name="Nat. Ecol. Evol.">
        <title>Genome expansion and lineage-specific genetic innovations in the forest pathogenic fungi Armillaria.</title>
        <authorList>
            <person name="Sipos G."/>
            <person name="Prasanna A.N."/>
            <person name="Walter M.C."/>
            <person name="O'Connor E."/>
            <person name="Balint B."/>
            <person name="Krizsan K."/>
            <person name="Kiss B."/>
            <person name="Hess J."/>
            <person name="Varga T."/>
            <person name="Slot J."/>
            <person name="Riley R."/>
            <person name="Boka B."/>
            <person name="Rigling D."/>
            <person name="Barry K."/>
            <person name="Lee J."/>
            <person name="Mihaltcheva S."/>
            <person name="LaButti K."/>
            <person name="Lipzen A."/>
            <person name="Waldron R."/>
            <person name="Moloney N.M."/>
            <person name="Sperisen C."/>
            <person name="Kredics L."/>
            <person name="Vagvoelgyi C."/>
            <person name="Patrignani A."/>
            <person name="Fitzpatrick D."/>
            <person name="Nagy I."/>
            <person name="Doyle S."/>
            <person name="Anderson J.B."/>
            <person name="Grigoriev I.V."/>
            <person name="Gueldener U."/>
            <person name="Muensterkoetter M."/>
            <person name="Nagy L.G."/>
        </authorList>
    </citation>
    <scope>NUCLEOTIDE SEQUENCE [LARGE SCALE GENOMIC DNA]</scope>
    <source>
        <strain evidence="2">28-4</strain>
    </source>
</reference>
<evidence type="ECO:0000313" key="2">
    <source>
        <dbReference type="Proteomes" id="UP000218334"/>
    </source>
</evidence>
<gene>
    <name evidence="1" type="ORF">ARMSODRAFT_317953</name>
</gene>
<evidence type="ECO:0000313" key="1">
    <source>
        <dbReference type="EMBL" id="PBK67597.1"/>
    </source>
</evidence>
<keyword evidence="2" id="KW-1185">Reference proteome</keyword>
<dbReference type="AlphaFoldDB" id="A0A2H3BSN1"/>
<dbReference type="EMBL" id="KZ293436">
    <property type="protein sequence ID" value="PBK67597.1"/>
    <property type="molecule type" value="Genomic_DNA"/>
</dbReference>
<protein>
    <submittedName>
        <fullName evidence="1">Uncharacterized protein</fullName>
    </submittedName>
</protein>
<sequence length="140" mass="16113">MFTKLHFARLPCHLSSTLCRELHPHYLLVGQQQDIRSPKTTAMKVPCRQFISRHLRNLTRQASKNPPWRAQSLKLTLKLNSSSRMSSWSQSLKGRNSAQDERLRVELRLWTKFGPLVGRHILGCVDASKCSHECVVLLLL</sequence>
<accession>A0A2H3BSN1</accession>